<dbReference type="GO" id="GO:0000949">
    <property type="term" value="P:aromatic amino acid family catabolic process to alcohol via Ehrlich pathway"/>
    <property type="evidence" value="ECO:0007669"/>
    <property type="project" value="TreeGrafter"/>
</dbReference>
<dbReference type="Proteomes" id="UP000315730">
    <property type="component" value="Unassembled WGS sequence"/>
</dbReference>
<dbReference type="Pfam" id="PF02775">
    <property type="entry name" value="TPP_enzyme_C"/>
    <property type="match status" value="1"/>
</dbReference>
<dbReference type="GO" id="GO:0005829">
    <property type="term" value="C:cytosol"/>
    <property type="evidence" value="ECO:0007669"/>
    <property type="project" value="TreeGrafter"/>
</dbReference>
<dbReference type="InterPro" id="IPR012001">
    <property type="entry name" value="Thiamin_PyroP_enz_TPP-bd_dom"/>
</dbReference>
<evidence type="ECO:0000256" key="8">
    <source>
        <dbReference type="ARBA" id="ARBA00022842"/>
    </source>
</evidence>
<evidence type="ECO:0000256" key="1">
    <source>
        <dbReference type="ARBA" id="ARBA00001920"/>
    </source>
</evidence>
<evidence type="ECO:0000256" key="10">
    <source>
        <dbReference type="ARBA" id="ARBA00023239"/>
    </source>
</evidence>
<evidence type="ECO:0000313" key="17">
    <source>
        <dbReference type="Proteomes" id="UP000315730"/>
    </source>
</evidence>
<dbReference type="InterPro" id="IPR012000">
    <property type="entry name" value="Thiamin_PyroP_enz_cen_dom"/>
</dbReference>
<dbReference type="RefSeq" id="WP_141269466.1">
    <property type="nucleotide sequence ID" value="NZ_BJNW01000010.1"/>
</dbReference>
<comment type="cofactor">
    <cofactor evidence="2">
        <name>thiamine diphosphate</name>
        <dbReference type="ChEBI" id="CHEBI:58937"/>
    </cofactor>
</comment>
<dbReference type="EMBL" id="BJNW01000010">
    <property type="protein sequence ID" value="GEC99191.1"/>
    <property type="molecule type" value="Genomic_DNA"/>
</dbReference>
<dbReference type="InterPro" id="IPR011766">
    <property type="entry name" value="TPP_enzyme_TPP-bd"/>
</dbReference>
<keyword evidence="7" id="KW-0210">Decarboxylase</keyword>
<dbReference type="Pfam" id="PF00205">
    <property type="entry name" value="TPP_enzyme_M"/>
    <property type="match status" value="1"/>
</dbReference>
<keyword evidence="9 12" id="KW-0786">Thiamine pyrophosphate</keyword>
<keyword evidence="10" id="KW-0456">Lyase</keyword>
<comment type="caution">
    <text evidence="16">The sequence shown here is derived from an EMBL/GenBank/DDBJ whole genome shotgun (WGS) entry which is preliminary data.</text>
</comment>
<feature type="domain" description="Thiamine pyrophosphate enzyme TPP-binding" evidence="14">
    <location>
        <begin position="404"/>
        <end position="497"/>
    </location>
</feature>
<dbReference type="InterPro" id="IPR000399">
    <property type="entry name" value="TPP-bd_CS"/>
</dbReference>
<keyword evidence="6 11" id="KW-0479">Metal-binding</keyword>
<comment type="cofactor">
    <cofactor evidence="11">
        <name>Mg(2+)</name>
        <dbReference type="ChEBI" id="CHEBI:18420"/>
    </cofactor>
    <text evidence="11">Binds 1 Mg(2+) per subunit.</text>
</comment>
<dbReference type="PANTHER" id="PTHR43452">
    <property type="entry name" value="PYRUVATE DECARBOXYLASE"/>
    <property type="match status" value="1"/>
</dbReference>
<dbReference type="OrthoDB" id="4959782at2"/>
<evidence type="ECO:0000256" key="11">
    <source>
        <dbReference type="PIRSR" id="PIRSR036565-2"/>
    </source>
</evidence>
<evidence type="ECO:0000259" key="14">
    <source>
        <dbReference type="Pfam" id="PF02775"/>
    </source>
</evidence>
<evidence type="ECO:0000256" key="7">
    <source>
        <dbReference type="ARBA" id="ARBA00022793"/>
    </source>
</evidence>
<dbReference type="Pfam" id="PF02776">
    <property type="entry name" value="TPP_enzyme_N"/>
    <property type="match status" value="1"/>
</dbReference>
<evidence type="ECO:0000313" key="16">
    <source>
        <dbReference type="EMBL" id="GEC99191.1"/>
    </source>
</evidence>
<dbReference type="CDD" id="cd02005">
    <property type="entry name" value="TPP_PDC_IPDC"/>
    <property type="match status" value="1"/>
</dbReference>
<dbReference type="GO" id="GO:0004737">
    <property type="term" value="F:pyruvate decarboxylase activity"/>
    <property type="evidence" value="ECO:0007669"/>
    <property type="project" value="TreeGrafter"/>
</dbReference>
<dbReference type="SUPFAM" id="SSF52467">
    <property type="entry name" value="DHS-like NAD/FAD-binding domain"/>
    <property type="match status" value="1"/>
</dbReference>
<protein>
    <recommendedName>
        <fullName evidence="5">Alpha-keto-acid decarboxylase</fullName>
    </recommendedName>
</protein>
<dbReference type="InterPro" id="IPR029061">
    <property type="entry name" value="THDP-binding"/>
</dbReference>
<dbReference type="InterPro" id="IPR029035">
    <property type="entry name" value="DHS-like_NAD/FAD-binding_dom"/>
</dbReference>
<reference evidence="16 17" key="1">
    <citation type="submission" date="2019-06" db="EMBL/GenBank/DDBJ databases">
        <title>Whole genome shotgun sequence of Kocuria varians NBRC 15358.</title>
        <authorList>
            <person name="Hosoyama A."/>
            <person name="Uohara A."/>
            <person name="Ohji S."/>
            <person name="Ichikawa N."/>
        </authorList>
    </citation>
    <scope>NUCLEOTIDE SEQUENCE [LARGE SCALE GENOMIC DNA]</scope>
    <source>
        <strain evidence="16 17">NBRC 15358</strain>
    </source>
</reference>
<dbReference type="Gene3D" id="3.40.50.1220">
    <property type="entry name" value="TPP-binding domain"/>
    <property type="match status" value="1"/>
</dbReference>
<comment type="cofactor">
    <cofactor evidence="1">
        <name>a metal cation</name>
        <dbReference type="ChEBI" id="CHEBI:25213"/>
    </cofactor>
</comment>
<dbReference type="InterPro" id="IPR047213">
    <property type="entry name" value="TPP_PYR_PDC_IPDC-like"/>
</dbReference>
<evidence type="ECO:0000256" key="4">
    <source>
        <dbReference type="ARBA" id="ARBA00007812"/>
    </source>
</evidence>
<dbReference type="STRING" id="1272.GCA_900014985_00200"/>
<comment type="function">
    <text evidence="3">Decarboxylates branched-chain and aromatic alpha-keto acids to aldehydes.</text>
</comment>
<organism evidence="16 17">
    <name type="scientific">Kocuria varians</name>
    <name type="common">Micrococcus varians</name>
    <dbReference type="NCBI Taxonomy" id="1272"/>
    <lineage>
        <taxon>Bacteria</taxon>
        <taxon>Bacillati</taxon>
        <taxon>Actinomycetota</taxon>
        <taxon>Actinomycetes</taxon>
        <taxon>Micrococcales</taxon>
        <taxon>Micrococcaceae</taxon>
        <taxon>Kocuria</taxon>
    </lineage>
</organism>
<dbReference type="InterPro" id="IPR047214">
    <property type="entry name" value="TPP_PDC_IPDC"/>
</dbReference>
<dbReference type="GO" id="GO:0000287">
    <property type="term" value="F:magnesium ion binding"/>
    <property type="evidence" value="ECO:0007669"/>
    <property type="project" value="InterPro"/>
</dbReference>
<gene>
    <name evidence="16" type="primary">pdc1</name>
    <name evidence="16" type="ORF">KVA01_13460</name>
</gene>
<dbReference type="FunFam" id="3.40.50.970:FF:000019">
    <property type="entry name" value="Pyruvate decarboxylase isozyme"/>
    <property type="match status" value="1"/>
</dbReference>
<evidence type="ECO:0000256" key="6">
    <source>
        <dbReference type="ARBA" id="ARBA00022723"/>
    </source>
</evidence>
<evidence type="ECO:0000256" key="12">
    <source>
        <dbReference type="RuleBase" id="RU362132"/>
    </source>
</evidence>
<dbReference type="GO" id="GO:0030976">
    <property type="term" value="F:thiamine pyrophosphate binding"/>
    <property type="evidence" value="ECO:0007669"/>
    <property type="project" value="InterPro"/>
</dbReference>
<feature type="domain" description="Thiamine pyrophosphate enzyme N-terminal TPP-binding" evidence="15">
    <location>
        <begin position="5"/>
        <end position="111"/>
    </location>
</feature>
<feature type="binding site" evidence="11">
    <location>
        <position position="466"/>
    </location>
    <ligand>
        <name>Mg(2+)</name>
        <dbReference type="ChEBI" id="CHEBI:18420"/>
    </ligand>
</feature>
<dbReference type="SUPFAM" id="SSF52518">
    <property type="entry name" value="Thiamin diphosphate-binding fold (THDP-binding)"/>
    <property type="match status" value="2"/>
</dbReference>
<feature type="binding site" evidence="11">
    <location>
        <position position="468"/>
    </location>
    <ligand>
        <name>Mg(2+)</name>
        <dbReference type="ChEBI" id="CHEBI:18420"/>
    </ligand>
</feature>
<evidence type="ECO:0000256" key="3">
    <source>
        <dbReference type="ARBA" id="ARBA00002938"/>
    </source>
</evidence>
<feature type="domain" description="Thiamine pyrophosphate enzyme central" evidence="13">
    <location>
        <begin position="197"/>
        <end position="312"/>
    </location>
</feature>
<dbReference type="PANTHER" id="PTHR43452:SF30">
    <property type="entry name" value="PYRUVATE DECARBOXYLASE ISOZYME 1-RELATED"/>
    <property type="match status" value="1"/>
</dbReference>
<dbReference type="FunFam" id="3.40.50.970:FF:000024">
    <property type="entry name" value="Pyruvate decarboxylase isozyme"/>
    <property type="match status" value="1"/>
</dbReference>
<evidence type="ECO:0000256" key="9">
    <source>
        <dbReference type="ARBA" id="ARBA00023052"/>
    </source>
</evidence>
<keyword evidence="8 11" id="KW-0460">Magnesium</keyword>
<evidence type="ECO:0000256" key="5">
    <source>
        <dbReference type="ARBA" id="ARBA00020054"/>
    </source>
</evidence>
<name>A0A4Y4D208_KOCVA</name>
<evidence type="ECO:0000259" key="15">
    <source>
        <dbReference type="Pfam" id="PF02776"/>
    </source>
</evidence>
<comment type="similarity">
    <text evidence="4 12">Belongs to the TPP enzyme family.</text>
</comment>
<dbReference type="Gene3D" id="3.40.50.970">
    <property type="match status" value="2"/>
</dbReference>
<keyword evidence="16" id="KW-0670">Pyruvate</keyword>
<dbReference type="AlphaFoldDB" id="A0A4Y4D208"/>
<dbReference type="InterPro" id="IPR012110">
    <property type="entry name" value="PDC/IPDC-like"/>
</dbReference>
<accession>A0A4Y4D208</accession>
<dbReference type="PROSITE" id="PS00187">
    <property type="entry name" value="TPP_ENZYMES"/>
    <property type="match status" value="1"/>
</dbReference>
<evidence type="ECO:0000256" key="2">
    <source>
        <dbReference type="ARBA" id="ARBA00001964"/>
    </source>
</evidence>
<feature type="binding site" evidence="11">
    <location>
        <position position="439"/>
    </location>
    <ligand>
        <name>Mg(2+)</name>
        <dbReference type="ChEBI" id="CHEBI:18420"/>
    </ligand>
</feature>
<proteinExistence type="inferred from homology"/>
<evidence type="ECO:0000259" key="13">
    <source>
        <dbReference type="Pfam" id="PF00205"/>
    </source>
</evidence>
<dbReference type="CDD" id="cd07038">
    <property type="entry name" value="TPP_PYR_PDC_IPDC_like"/>
    <property type="match status" value="1"/>
</dbReference>
<sequence length="563" mass="60179">MRIAIGDFLLSRLQDAGITEIIGVPGDFNLNLIEQIDAREGIRFVGTCNELNAAYAADGYARSRGLGALLTTYGVGELSALNGIAGAAAEHVPMVSIAGAPPLYATEARYDLHHSMGDGNFENILSSVGQITVAAVRITPHNAVEEIDRALHTALREKRPVHIQVPSDITHLTIEAPQEPLNTAWPSSDPERLASAVERIAELFAQAKSPVLLVDLDADRHGFAESLQKLAEKTQTPYAQLSSGKAILDEQSPLFLGTYNGAGSAPDVRSKVENTDLLLTTTPRFIEANSGSFTHKLPSEAVVDLGDQHVSIHGEDYIGITVQELLDALLETLPATQGTAAEQATPAQPAEDTPEWEVAPGAALTQKRLWPRMAGFVREGDVVITEAGTSNIGLGPQRLPSGVKYVNSGIWGSIGFTLPALLGSQLAAPSRRHLLFIGDGSFQLTAQELSTILREDLAPIIVLVNNRGYTIERWILGMRSAYNDIANWDYGKLPGVFHPGTSMVSHSASTEGELEDALAQIENSSAGAFLELHLDPEDAPAGLKAFGPMTADFDYGPRGPRNA</sequence>
<dbReference type="PIRSF" id="PIRSF036565">
    <property type="entry name" value="Pyruvt_ip_decrb"/>
    <property type="match status" value="1"/>
</dbReference>
<keyword evidence="17" id="KW-1185">Reference proteome</keyword>